<feature type="domain" description="Svf1-like C-terminal" evidence="5">
    <location>
        <begin position="277"/>
        <end position="421"/>
    </location>
</feature>
<dbReference type="AlphaFoldDB" id="J8Q0X9"/>
<reference evidence="6 7" key="1">
    <citation type="journal article" date="2013" name="BMC Genomics">
        <title>High quality de novo sequencing and assembly of the Saccharomyces arboricolus genome.</title>
        <authorList>
            <person name="Liti G."/>
            <person name="Nguyen Ba A.N."/>
            <person name="Blythe M."/>
            <person name="Mueller C.A."/>
            <person name="Bergstroem A."/>
            <person name="Cubillos F.A."/>
            <person name="Dafhnis-Calas F."/>
            <person name="Khoshraftar S."/>
            <person name="Malla S."/>
            <person name="Mehta N."/>
            <person name="Siow C.C."/>
            <person name="Warringer J."/>
            <person name="Moses A.M."/>
            <person name="Louis E.J."/>
            <person name="Nieduszynski C.A."/>
        </authorList>
    </citation>
    <scope>NUCLEOTIDE SEQUENCE [LARGE SCALE GENOMIC DNA]</scope>
    <source>
        <strain evidence="7">H-6 / AS 2.3317 / CBS 10644</strain>
    </source>
</reference>
<dbReference type="OrthoDB" id="2590239at2759"/>
<dbReference type="EMBL" id="ALIE01000153">
    <property type="protein sequence ID" value="EJS42311.1"/>
    <property type="molecule type" value="Genomic_DNA"/>
</dbReference>
<comment type="similarity">
    <text evidence="2">Belongs to the SVF1 family.</text>
</comment>
<evidence type="ECO:0000256" key="1">
    <source>
        <dbReference type="ARBA" id="ARBA00004496"/>
    </source>
</evidence>
<dbReference type="Proteomes" id="UP000006968">
    <property type="component" value="Chromosome XIII"/>
</dbReference>
<sequence>MLKSSSDKVKFAPIKEVDYKTPVSKSKKYTLINDIQPLEWYCHNDSETGYQQTINNRADSSNVVTSSGGLFGVVKKSMETRIETQTLYFTDLQSGLCGFVQLLYSTVMGGIYKGFQLNFKIFGSENNNSDYDVWESFKLDNITEFQPLKLVSRSVIFEFLNNKDEKLGSIGQLSIKCDLPTCNNTIQNLKIDLMVDLFQGFKMNPNGCNYYFDKPITSTEESVSSDKMIRHVFVPRGKCNGHISYDKRLNNGNFQNKTLDLADVPVVYLDAVQGLLPNKAASKWNFLCFQSENYSTLAIEFTTPQEYDNFTVTVWSITEKNKLIAIGSSVSSPKRHVRFRATSTDKESGWIYPTSIKFPGRFSERDLRLVNRYDVLGELPSMVRSLAQKIVSIKPFIYQYCQPSKYKHEKGISIIESTFIS</sequence>
<dbReference type="InterPro" id="IPR051385">
    <property type="entry name" value="Ceramide-binding_SVF1"/>
</dbReference>
<gene>
    <name evidence="6" type="ORF">SU7_2619</name>
</gene>
<comment type="subcellular location">
    <subcellularLocation>
        <location evidence="1">Cytoplasm</location>
    </subcellularLocation>
</comment>
<comment type="caution">
    <text evidence="6">The sequence shown here is derived from an EMBL/GenBank/DDBJ whole genome shotgun (WGS) entry which is preliminary data.</text>
</comment>
<keyword evidence="3" id="KW-0963">Cytoplasm</keyword>
<dbReference type="HOGENOM" id="CLU_030205_0_0_1"/>
<dbReference type="GO" id="GO:0005737">
    <property type="term" value="C:cytoplasm"/>
    <property type="evidence" value="ECO:0007669"/>
    <property type="project" value="UniProtKB-SubCell"/>
</dbReference>
<protein>
    <submittedName>
        <fullName evidence="6">YDR222W</fullName>
    </submittedName>
</protein>
<accession>J8Q0X9</accession>
<dbReference type="PANTHER" id="PTHR47107:SF1">
    <property type="entry name" value="CERAMIDE-BINDING PROTEIN SVF1-RELATED"/>
    <property type="match status" value="1"/>
</dbReference>
<dbReference type="PANTHER" id="PTHR47107">
    <property type="entry name" value="SVF1-LIKE PROTEIN YDR222W-RELATED"/>
    <property type="match status" value="1"/>
</dbReference>
<evidence type="ECO:0000256" key="2">
    <source>
        <dbReference type="ARBA" id="ARBA00009069"/>
    </source>
</evidence>
<dbReference type="InterPro" id="IPR013931">
    <property type="entry name" value="Svf1-like_N"/>
</dbReference>
<proteinExistence type="inferred from homology"/>
<evidence type="ECO:0000313" key="6">
    <source>
        <dbReference type="EMBL" id="EJS42311.1"/>
    </source>
</evidence>
<evidence type="ECO:0000313" key="7">
    <source>
        <dbReference type="Proteomes" id="UP000006968"/>
    </source>
</evidence>
<name>J8Q0X9_SACAR</name>
<evidence type="ECO:0000256" key="3">
    <source>
        <dbReference type="ARBA" id="ARBA00022490"/>
    </source>
</evidence>
<dbReference type="InterPro" id="IPR033394">
    <property type="entry name" value="Svf1-like_C"/>
</dbReference>
<keyword evidence="7" id="KW-1185">Reference proteome</keyword>
<dbReference type="Pfam" id="PF17187">
    <property type="entry name" value="Svf1_C"/>
    <property type="match status" value="1"/>
</dbReference>
<organism evidence="6 7">
    <name type="scientific">Saccharomyces arboricola (strain H-6 / AS 2.3317 / CBS 10644)</name>
    <name type="common">Yeast</name>
    <dbReference type="NCBI Taxonomy" id="1160507"/>
    <lineage>
        <taxon>Eukaryota</taxon>
        <taxon>Fungi</taxon>
        <taxon>Dikarya</taxon>
        <taxon>Ascomycota</taxon>
        <taxon>Saccharomycotina</taxon>
        <taxon>Saccharomycetes</taxon>
        <taxon>Saccharomycetales</taxon>
        <taxon>Saccharomycetaceae</taxon>
        <taxon>Saccharomyces</taxon>
    </lineage>
</organism>
<evidence type="ECO:0000259" key="5">
    <source>
        <dbReference type="Pfam" id="PF17187"/>
    </source>
</evidence>
<dbReference type="GO" id="GO:0006979">
    <property type="term" value="P:response to oxidative stress"/>
    <property type="evidence" value="ECO:0007669"/>
    <property type="project" value="InterPro"/>
</dbReference>
<dbReference type="Pfam" id="PF08622">
    <property type="entry name" value="Svf1"/>
    <property type="match status" value="1"/>
</dbReference>
<evidence type="ECO:0000259" key="4">
    <source>
        <dbReference type="Pfam" id="PF08622"/>
    </source>
</evidence>
<feature type="domain" description="Svf1-like N-terminal" evidence="4">
    <location>
        <begin position="82"/>
        <end position="273"/>
    </location>
</feature>